<feature type="domain" description="Type II secretion system protein GspF" evidence="8">
    <location>
        <begin position="109"/>
        <end position="234"/>
    </location>
</feature>
<keyword evidence="3 7" id="KW-0812">Transmembrane</keyword>
<evidence type="ECO:0000256" key="2">
    <source>
        <dbReference type="ARBA" id="ARBA00022475"/>
    </source>
</evidence>
<feature type="transmembrane region" description="Helical" evidence="7">
    <location>
        <begin position="45"/>
        <end position="64"/>
    </location>
</feature>
<dbReference type="AlphaFoldDB" id="I3VTQ8"/>
<dbReference type="STRING" id="1094508.Tsac_0887"/>
<feature type="transmembrane region" description="Helical" evidence="7">
    <location>
        <begin position="70"/>
        <end position="88"/>
    </location>
</feature>
<evidence type="ECO:0000256" key="5">
    <source>
        <dbReference type="ARBA" id="ARBA00023136"/>
    </source>
</evidence>
<evidence type="ECO:0000256" key="3">
    <source>
        <dbReference type="ARBA" id="ARBA00022692"/>
    </source>
</evidence>
<dbReference type="PATRIC" id="fig|1094508.3.peg.897"/>
<evidence type="ECO:0000256" key="1">
    <source>
        <dbReference type="ARBA" id="ARBA00004651"/>
    </source>
</evidence>
<gene>
    <name evidence="9" type="ordered locus">Tsac_0887</name>
</gene>
<dbReference type="BioCyc" id="TSAC1094508:GLMA-894-MONOMER"/>
<dbReference type="InterPro" id="IPR042094">
    <property type="entry name" value="T2SS_GspF_sf"/>
</dbReference>
<evidence type="ECO:0000259" key="8">
    <source>
        <dbReference type="Pfam" id="PF00482"/>
    </source>
</evidence>
<dbReference type="InterPro" id="IPR018076">
    <property type="entry name" value="T2SS_GspF_dom"/>
</dbReference>
<evidence type="ECO:0000256" key="7">
    <source>
        <dbReference type="SAM" id="Phobius"/>
    </source>
</evidence>
<keyword evidence="4 7" id="KW-1133">Transmembrane helix</keyword>
<organism evidence="9 10">
    <name type="scientific">Thermoanaerobacterium saccharolyticum (strain DSM 8691 / JW/SL-YS485)</name>
    <dbReference type="NCBI Taxonomy" id="1094508"/>
    <lineage>
        <taxon>Bacteria</taxon>
        <taxon>Bacillati</taxon>
        <taxon>Bacillota</taxon>
        <taxon>Clostridia</taxon>
        <taxon>Thermoanaerobacterales</taxon>
        <taxon>Thermoanaerobacteraceae</taxon>
        <taxon>Thermoanaerobacterium</taxon>
    </lineage>
</organism>
<dbReference type="eggNOG" id="COG2064">
    <property type="taxonomic scope" value="Bacteria"/>
</dbReference>
<dbReference type="GO" id="GO:0005886">
    <property type="term" value="C:plasma membrane"/>
    <property type="evidence" value="ECO:0007669"/>
    <property type="project" value="UniProtKB-SubCell"/>
</dbReference>
<evidence type="ECO:0000256" key="6">
    <source>
        <dbReference type="SAM" id="Coils"/>
    </source>
</evidence>
<sequence>MKYVKETAIKKMIGNDLFEKLDKEIKNIGQIKILYFFNVTSIEELFSVFMLIASFLLVFMFYEILSGTPIIRMLLIITGVSITTYVTYRKPIDEYKERLMKDNELPTILNTLADGLSVGMPIENIFEYISRNKKGYMVEIIKDALNNINAGISVEESLKKSAEKSMNKYFKRAVNILIKTGESQQGLSKQLNDLYEEIEEEKINQKTEKAAILDNSLFFPIFLGYLIPLVLMIMLPFVQNIGFIFNMGLK</sequence>
<keyword evidence="2" id="KW-1003">Cell membrane</keyword>
<keyword evidence="5 7" id="KW-0472">Membrane</keyword>
<dbReference type="Pfam" id="PF00482">
    <property type="entry name" value="T2SSF"/>
    <property type="match status" value="1"/>
</dbReference>
<dbReference type="Proteomes" id="UP000006178">
    <property type="component" value="Chromosome"/>
</dbReference>
<reference evidence="9 10" key="1">
    <citation type="journal article" date="2014" name="Appl. Environ. Microbiol.">
        <title>Profile of Secreted Hydrolases, Associated Proteins, and SlpA in Thermoanaerobacterium saccharolyticum during the Degradation of Hemicellulose.</title>
        <authorList>
            <person name="Currie D.H."/>
            <person name="Guss A.M."/>
            <person name="Herring C.D."/>
            <person name="Giannone R.J."/>
            <person name="Johnson C.M."/>
            <person name="Lankford P.K."/>
            <person name="Brown S.D."/>
            <person name="Hettich R.L."/>
            <person name="Lynd L.R."/>
        </authorList>
    </citation>
    <scope>NUCLEOTIDE SEQUENCE [LARGE SCALE GENOMIC DNA]</scope>
    <source>
        <strain evidence="10">DSM 8691 / JW/SL-YS485</strain>
    </source>
</reference>
<dbReference type="EMBL" id="CP003184">
    <property type="protein sequence ID" value="AFK85903.1"/>
    <property type="molecule type" value="Genomic_DNA"/>
</dbReference>
<keyword evidence="10" id="KW-1185">Reference proteome</keyword>
<protein>
    <submittedName>
        <fullName evidence="9">Type II secretion system F domain-containing protein</fullName>
    </submittedName>
</protein>
<keyword evidence="6" id="KW-0175">Coiled coil</keyword>
<evidence type="ECO:0000256" key="4">
    <source>
        <dbReference type="ARBA" id="ARBA00022989"/>
    </source>
</evidence>
<dbReference type="PANTHER" id="PTHR35007">
    <property type="entry name" value="INTEGRAL MEMBRANE PROTEIN-RELATED"/>
    <property type="match status" value="1"/>
</dbReference>
<dbReference type="Gene3D" id="1.20.81.30">
    <property type="entry name" value="Type II secretion system (T2SS), domain F"/>
    <property type="match status" value="1"/>
</dbReference>
<dbReference type="KEGG" id="tsh:Tsac_0887"/>
<comment type="subcellular location">
    <subcellularLocation>
        <location evidence="1">Cell membrane</location>
        <topology evidence="1">Multi-pass membrane protein</topology>
    </subcellularLocation>
</comment>
<accession>I3VTQ8</accession>
<proteinExistence type="predicted"/>
<evidence type="ECO:0000313" key="10">
    <source>
        <dbReference type="Proteomes" id="UP000006178"/>
    </source>
</evidence>
<feature type="transmembrane region" description="Helical" evidence="7">
    <location>
        <begin position="217"/>
        <end position="238"/>
    </location>
</feature>
<dbReference type="PANTHER" id="PTHR35007:SF2">
    <property type="entry name" value="PILUS ASSEMBLE PROTEIN"/>
    <property type="match status" value="1"/>
</dbReference>
<feature type="coiled-coil region" evidence="6">
    <location>
        <begin position="184"/>
        <end position="215"/>
    </location>
</feature>
<evidence type="ECO:0000313" key="9">
    <source>
        <dbReference type="EMBL" id="AFK85903.1"/>
    </source>
</evidence>
<name>I3VTQ8_THESW</name>